<proteinExistence type="predicted"/>
<dbReference type="OrthoDB" id="6627079at2759"/>
<evidence type="ECO:0000313" key="2">
    <source>
        <dbReference type="Proteomes" id="UP000299102"/>
    </source>
</evidence>
<dbReference type="EMBL" id="BGZK01003439">
    <property type="protein sequence ID" value="GBP01316.1"/>
    <property type="molecule type" value="Genomic_DNA"/>
</dbReference>
<evidence type="ECO:0000313" key="1">
    <source>
        <dbReference type="EMBL" id="GBP01316.1"/>
    </source>
</evidence>
<sequence length="200" mass="22152">MRVTRVNSSAVKHFALHRGGAAFDSDYDRIVRRGFDLSRYVAQLSRQSRPFFVPSTTTTASAPPNPGKTSSIRVRRRYFAAGFTVAVEQRLSRMLSVQKIPEFEPWRYSVKLVAISVAAASKVMPGRVLAKSGRSALSDSIRAATIGTATIFAPTSLFVACRVDTKTVRQTMDNQLAEMLAEPSGEFDNFVRMSNSDFEF</sequence>
<protein>
    <submittedName>
        <fullName evidence="1">Uncharacterized protein</fullName>
    </submittedName>
</protein>
<comment type="caution">
    <text evidence="1">The sequence shown here is derived from an EMBL/GenBank/DDBJ whole genome shotgun (WGS) entry which is preliminary data.</text>
</comment>
<reference evidence="1 2" key="1">
    <citation type="journal article" date="2019" name="Commun. Biol.">
        <title>The bagworm genome reveals a unique fibroin gene that provides high tensile strength.</title>
        <authorList>
            <person name="Kono N."/>
            <person name="Nakamura H."/>
            <person name="Ohtoshi R."/>
            <person name="Tomita M."/>
            <person name="Numata K."/>
            <person name="Arakawa K."/>
        </authorList>
    </citation>
    <scope>NUCLEOTIDE SEQUENCE [LARGE SCALE GENOMIC DNA]</scope>
</reference>
<dbReference type="Proteomes" id="UP000299102">
    <property type="component" value="Unassembled WGS sequence"/>
</dbReference>
<keyword evidence="2" id="KW-1185">Reference proteome</keyword>
<accession>A0A4C1SHD4</accession>
<name>A0A4C1SHD4_EUMVA</name>
<gene>
    <name evidence="1" type="ORF">EVAR_30823_1</name>
</gene>
<organism evidence="1 2">
    <name type="scientific">Eumeta variegata</name>
    <name type="common">Bagworm moth</name>
    <name type="synonym">Eumeta japonica</name>
    <dbReference type="NCBI Taxonomy" id="151549"/>
    <lineage>
        <taxon>Eukaryota</taxon>
        <taxon>Metazoa</taxon>
        <taxon>Ecdysozoa</taxon>
        <taxon>Arthropoda</taxon>
        <taxon>Hexapoda</taxon>
        <taxon>Insecta</taxon>
        <taxon>Pterygota</taxon>
        <taxon>Neoptera</taxon>
        <taxon>Endopterygota</taxon>
        <taxon>Lepidoptera</taxon>
        <taxon>Glossata</taxon>
        <taxon>Ditrysia</taxon>
        <taxon>Tineoidea</taxon>
        <taxon>Psychidae</taxon>
        <taxon>Oiketicinae</taxon>
        <taxon>Eumeta</taxon>
    </lineage>
</organism>
<dbReference type="AlphaFoldDB" id="A0A4C1SHD4"/>